<accession>A0A374NYW0</accession>
<feature type="transmembrane region" description="Helical" evidence="7">
    <location>
        <begin position="215"/>
        <end position="235"/>
    </location>
</feature>
<evidence type="ECO:0000256" key="2">
    <source>
        <dbReference type="ARBA" id="ARBA00022448"/>
    </source>
</evidence>
<feature type="transmembrane region" description="Helical" evidence="7">
    <location>
        <begin position="76"/>
        <end position="95"/>
    </location>
</feature>
<dbReference type="InterPro" id="IPR051393">
    <property type="entry name" value="ABC_transporter_permease"/>
</dbReference>
<dbReference type="Proteomes" id="UP000261257">
    <property type="component" value="Unassembled WGS sequence"/>
</dbReference>
<reference evidence="11 12" key="1">
    <citation type="submission" date="2018-08" db="EMBL/GenBank/DDBJ databases">
        <title>A genome reference for cultivated species of the human gut microbiota.</title>
        <authorList>
            <person name="Zou Y."/>
            <person name="Xue W."/>
            <person name="Luo G."/>
        </authorList>
    </citation>
    <scope>NUCLEOTIDE SEQUENCE [LARGE SCALE GENOMIC DNA]</scope>
    <source>
        <strain evidence="10 11">TF05-11AC</strain>
        <strain evidence="9 12">TM09-12</strain>
    </source>
</reference>
<dbReference type="CDD" id="cd06261">
    <property type="entry name" value="TM_PBP2"/>
    <property type="match status" value="1"/>
</dbReference>
<evidence type="ECO:0000256" key="6">
    <source>
        <dbReference type="ARBA" id="ARBA00023136"/>
    </source>
</evidence>
<dbReference type="AlphaFoldDB" id="A0A374NYW0"/>
<dbReference type="GO" id="GO:0005886">
    <property type="term" value="C:plasma membrane"/>
    <property type="evidence" value="ECO:0007669"/>
    <property type="project" value="UniProtKB-SubCell"/>
</dbReference>
<keyword evidence="2 7" id="KW-0813">Transport</keyword>
<comment type="similarity">
    <text evidence="7">Belongs to the binding-protein-dependent transport system permease family.</text>
</comment>
<protein>
    <submittedName>
        <fullName evidence="9">Sugar ABC transporter permease</fullName>
    </submittedName>
</protein>
<feature type="transmembrane region" description="Helical" evidence="7">
    <location>
        <begin position="264"/>
        <end position="284"/>
    </location>
</feature>
<comment type="subcellular location">
    <subcellularLocation>
        <location evidence="1 7">Cell membrane</location>
        <topology evidence="1 7">Multi-pass membrane protein</topology>
    </subcellularLocation>
</comment>
<name>A0A374NYW0_9FIRM</name>
<dbReference type="GO" id="GO:0055085">
    <property type="term" value="P:transmembrane transport"/>
    <property type="evidence" value="ECO:0007669"/>
    <property type="project" value="InterPro"/>
</dbReference>
<dbReference type="InterPro" id="IPR000515">
    <property type="entry name" value="MetI-like"/>
</dbReference>
<dbReference type="PROSITE" id="PS50928">
    <property type="entry name" value="ABC_TM1"/>
    <property type="match status" value="1"/>
</dbReference>
<evidence type="ECO:0000256" key="5">
    <source>
        <dbReference type="ARBA" id="ARBA00022989"/>
    </source>
</evidence>
<evidence type="ECO:0000256" key="7">
    <source>
        <dbReference type="RuleBase" id="RU363032"/>
    </source>
</evidence>
<dbReference type="PANTHER" id="PTHR30193">
    <property type="entry name" value="ABC TRANSPORTER PERMEASE PROTEIN"/>
    <property type="match status" value="1"/>
</dbReference>
<dbReference type="EMBL" id="QSON01000023">
    <property type="protein sequence ID" value="RGI96549.1"/>
    <property type="molecule type" value="Genomic_DNA"/>
</dbReference>
<sequence>MKERRNRKYFLMFSLPALAVYTVFWIFPVFLGFYISFTNWNGIVNLADAQFTGFKNYVNLLYDSILRVSVLNNIKYGIITLIVVPVAAFAVAYLVENFTRKKSFWRTVTYLPAMIPTIVTVFLWKWIYNPQYGILNEILKAVGLGGLATGWITNTKTALYAVTFTSLWKMVPVYFVLFLAGLQSVSIDLIEAAVLDGAGRWQVIRNVTIPCMKRIITIVYVLVFIDIFRVFDLIYTMTKGGPGYYTTEMILTYSYKTVFTNSNAGYGMAIISALTLFVIICSFIQMKIQNRTAD</sequence>
<organism evidence="9 12">
    <name type="scientific">Hungatella hathewayi</name>
    <dbReference type="NCBI Taxonomy" id="154046"/>
    <lineage>
        <taxon>Bacteria</taxon>
        <taxon>Bacillati</taxon>
        <taxon>Bacillota</taxon>
        <taxon>Clostridia</taxon>
        <taxon>Lachnospirales</taxon>
        <taxon>Lachnospiraceae</taxon>
        <taxon>Hungatella</taxon>
    </lineage>
</organism>
<dbReference type="Pfam" id="PF00528">
    <property type="entry name" value="BPD_transp_1"/>
    <property type="match status" value="1"/>
</dbReference>
<dbReference type="RefSeq" id="WP_055657284.1">
    <property type="nucleotide sequence ID" value="NZ_CABIXC010000010.1"/>
</dbReference>
<evidence type="ECO:0000313" key="10">
    <source>
        <dbReference type="EMBL" id="RGM05759.1"/>
    </source>
</evidence>
<dbReference type="Proteomes" id="UP000263014">
    <property type="component" value="Unassembled WGS sequence"/>
</dbReference>
<evidence type="ECO:0000256" key="1">
    <source>
        <dbReference type="ARBA" id="ARBA00004651"/>
    </source>
</evidence>
<dbReference type="SUPFAM" id="SSF161098">
    <property type="entry name" value="MetI-like"/>
    <property type="match status" value="1"/>
</dbReference>
<keyword evidence="5 7" id="KW-1133">Transmembrane helix</keyword>
<dbReference type="EMBL" id="QSSQ01000006">
    <property type="protein sequence ID" value="RGM05759.1"/>
    <property type="molecule type" value="Genomic_DNA"/>
</dbReference>
<keyword evidence="6 7" id="KW-0472">Membrane</keyword>
<evidence type="ECO:0000313" key="11">
    <source>
        <dbReference type="Proteomes" id="UP000261257"/>
    </source>
</evidence>
<dbReference type="InterPro" id="IPR035906">
    <property type="entry name" value="MetI-like_sf"/>
</dbReference>
<feature type="transmembrane region" description="Helical" evidence="7">
    <location>
        <begin position="9"/>
        <end position="35"/>
    </location>
</feature>
<evidence type="ECO:0000313" key="9">
    <source>
        <dbReference type="EMBL" id="RGI96549.1"/>
    </source>
</evidence>
<dbReference type="PANTHER" id="PTHR30193:SF37">
    <property type="entry name" value="INNER MEMBRANE ABC TRANSPORTER PERMEASE PROTEIN YCJO"/>
    <property type="match status" value="1"/>
</dbReference>
<feature type="transmembrane region" description="Helical" evidence="7">
    <location>
        <begin position="107"/>
        <end position="127"/>
    </location>
</feature>
<feature type="domain" description="ABC transmembrane type-1" evidence="8">
    <location>
        <begin position="70"/>
        <end position="287"/>
    </location>
</feature>
<feature type="transmembrane region" description="Helical" evidence="7">
    <location>
        <begin position="173"/>
        <end position="194"/>
    </location>
</feature>
<keyword evidence="4 7" id="KW-0812">Transmembrane</keyword>
<evidence type="ECO:0000259" key="8">
    <source>
        <dbReference type="PROSITE" id="PS50928"/>
    </source>
</evidence>
<proteinExistence type="inferred from homology"/>
<evidence type="ECO:0000256" key="3">
    <source>
        <dbReference type="ARBA" id="ARBA00022475"/>
    </source>
</evidence>
<evidence type="ECO:0000313" key="12">
    <source>
        <dbReference type="Proteomes" id="UP000263014"/>
    </source>
</evidence>
<dbReference type="GeneID" id="86059536"/>
<dbReference type="Gene3D" id="1.10.3720.10">
    <property type="entry name" value="MetI-like"/>
    <property type="match status" value="1"/>
</dbReference>
<gene>
    <name evidence="10" type="ORF">DXC39_10120</name>
    <name evidence="9" type="ORF">DXD79_29540</name>
</gene>
<evidence type="ECO:0000256" key="4">
    <source>
        <dbReference type="ARBA" id="ARBA00022692"/>
    </source>
</evidence>
<keyword evidence="3" id="KW-1003">Cell membrane</keyword>
<comment type="caution">
    <text evidence="9">The sequence shown here is derived from an EMBL/GenBank/DDBJ whole genome shotgun (WGS) entry which is preliminary data.</text>
</comment>